<dbReference type="EMBL" id="JADEWC010000011">
    <property type="protein sequence ID" value="MBE9222391.1"/>
    <property type="molecule type" value="Genomic_DNA"/>
</dbReference>
<organism evidence="3 4">
    <name type="scientific">Cyanobacterium stanieri LEGE 03274</name>
    <dbReference type="NCBI Taxonomy" id="1828756"/>
    <lineage>
        <taxon>Bacteria</taxon>
        <taxon>Bacillati</taxon>
        <taxon>Cyanobacteriota</taxon>
        <taxon>Cyanophyceae</taxon>
        <taxon>Oscillatoriophycideae</taxon>
        <taxon>Chroococcales</taxon>
        <taxon>Geminocystaceae</taxon>
        <taxon>Cyanobacterium</taxon>
    </lineage>
</organism>
<dbReference type="SMART" id="SM00327">
    <property type="entry name" value="VWA"/>
    <property type="match status" value="1"/>
</dbReference>
<dbReference type="Pfam" id="PF00092">
    <property type="entry name" value="VWA"/>
    <property type="match status" value="1"/>
</dbReference>
<accession>A0ABR9V4C9</accession>
<dbReference type="PANTHER" id="PTHR10579">
    <property type="entry name" value="CALCIUM-ACTIVATED CHLORIDE CHANNEL REGULATOR"/>
    <property type="match status" value="1"/>
</dbReference>
<comment type="caution">
    <text evidence="3">The sequence shown here is derived from an EMBL/GenBank/DDBJ whole genome shotgun (WGS) entry which is preliminary data.</text>
</comment>
<dbReference type="PROSITE" id="PS50234">
    <property type="entry name" value="VWFA"/>
    <property type="match status" value="1"/>
</dbReference>
<name>A0ABR9V4C9_9CHRO</name>
<dbReference type="SUPFAM" id="SSF53300">
    <property type="entry name" value="vWA-like"/>
    <property type="match status" value="1"/>
</dbReference>
<evidence type="ECO:0000313" key="4">
    <source>
        <dbReference type="Proteomes" id="UP000654604"/>
    </source>
</evidence>
<dbReference type="InterPro" id="IPR002035">
    <property type="entry name" value="VWF_A"/>
</dbReference>
<gene>
    <name evidence="3" type="ORF">IQ215_06745</name>
</gene>
<feature type="region of interest" description="Disordered" evidence="1">
    <location>
        <begin position="383"/>
        <end position="412"/>
    </location>
</feature>
<dbReference type="InterPro" id="IPR036465">
    <property type="entry name" value="vWFA_dom_sf"/>
</dbReference>
<evidence type="ECO:0000256" key="1">
    <source>
        <dbReference type="SAM" id="MobiDB-lite"/>
    </source>
</evidence>
<proteinExistence type="predicted"/>
<evidence type="ECO:0000259" key="2">
    <source>
        <dbReference type="PROSITE" id="PS50234"/>
    </source>
</evidence>
<feature type="domain" description="VWFA" evidence="2">
    <location>
        <begin position="46"/>
        <end position="218"/>
    </location>
</feature>
<sequence length="412" mass="46198">MSNIKPLVQFICLRDAISSDKVTNLDVVVRITVPEIKTNQKRPMLNLGLVIDRSGSMHGAKMEYARQAAIYGVQQLLECDRLSVTIYDDEVEVIIPSQQVKDKSDIINRIKRIQPDGMTALYDGWLEGATQVSQHLQPESLNRVILLSDGLANVGETNPDVIGNDVHGLSKRGVSTTTMGIGDDFNEDLMQGIALSGDGNYYYIQNPDQLPTIFNAELQGIMATIGQRVSLGVRTFAGVELVDVFNDLEKTEYGNYKLPNLIAGNEFDMVLRLKIPAMAKSECLVNFRLAYDDSETQSRKVSHHKLQLPVVNSAQLHDYPFNEKVKTKVAQLVASRAKEEAVRNLDRGDIQGTRERLQMAKQEMMDSGISLEMMAPEMAEMDDLLQDLDEGKTKSMRKNAQFQNYNKRRSRP</sequence>
<dbReference type="InterPro" id="IPR051266">
    <property type="entry name" value="CLCR"/>
</dbReference>
<dbReference type="RefSeq" id="WP_193800551.1">
    <property type="nucleotide sequence ID" value="NZ_JADEWC010000011.1"/>
</dbReference>
<keyword evidence="4" id="KW-1185">Reference proteome</keyword>
<dbReference type="Gene3D" id="3.40.50.410">
    <property type="entry name" value="von Willebrand factor, type A domain"/>
    <property type="match status" value="1"/>
</dbReference>
<dbReference type="Proteomes" id="UP000654604">
    <property type="component" value="Unassembled WGS sequence"/>
</dbReference>
<reference evidence="3 4" key="1">
    <citation type="submission" date="2020-10" db="EMBL/GenBank/DDBJ databases">
        <authorList>
            <person name="Castelo-Branco R."/>
            <person name="Eusebio N."/>
            <person name="Adriana R."/>
            <person name="Vieira A."/>
            <person name="Brugerolle De Fraissinette N."/>
            <person name="Rezende De Castro R."/>
            <person name="Schneider M.P."/>
            <person name="Vasconcelos V."/>
            <person name="Leao P.N."/>
        </authorList>
    </citation>
    <scope>NUCLEOTIDE SEQUENCE [LARGE SCALE GENOMIC DNA]</scope>
    <source>
        <strain evidence="3 4">LEGE 03274</strain>
    </source>
</reference>
<evidence type="ECO:0000313" key="3">
    <source>
        <dbReference type="EMBL" id="MBE9222391.1"/>
    </source>
</evidence>
<protein>
    <submittedName>
        <fullName evidence="3">VWA domain-containing protein</fullName>
    </submittedName>
</protein>
<dbReference type="PANTHER" id="PTHR10579:SF43">
    <property type="entry name" value="ZINC FINGER (C3HC4-TYPE RING FINGER) FAMILY PROTEIN"/>
    <property type="match status" value="1"/>
</dbReference>